<protein>
    <recommendedName>
        <fullName evidence="1">CobW C-terminal domain-containing protein</fullName>
    </recommendedName>
</protein>
<keyword evidence="3" id="KW-1185">Reference proteome</keyword>
<dbReference type="RefSeq" id="WP_173273248.1">
    <property type="nucleotide sequence ID" value="NZ_AP021889.1"/>
</dbReference>
<name>A0A6F8PX04_9GAMM</name>
<dbReference type="Pfam" id="PF07683">
    <property type="entry name" value="CobW_C"/>
    <property type="match status" value="1"/>
</dbReference>
<organism evidence="2 3">
    <name type="scientific">Thiosulfatimonas sediminis</name>
    <dbReference type="NCBI Taxonomy" id="2675054"/>
    <lineage>
        <taxon>Bacteria</taxon>
        <taxon>Pseudomonadati</taxon>
        <taxon>Pseudomonadota</taxon>
        <taxon>Gammaproteobacteria</taxon>
        <taxon>Thiotrichales</taxon>
        <taxon>Piscirickettsiaceae</taxon>
        <taxon>Thiosulfatimonas</taxon>
    </lineage>
</organism>
<dbReference type="Proteomes" id="UP000501726">
    <property type="component" value="Chromosome"/>
</dbReference>
<dbReference type="InterPro" id="IPR011629">
    <property type="entry name" value="CobW-like_C"/>
</dbReference>
<dbReference type="EMBL" id="AP021889">
    <property type="protein sequence ID" value="BBP46534.1"/>
    <property type="molecule type" value="Genomic_DNA"/>
</dbReference>
<evidence type="ECO:0000259" key="1">
    <source>
        <dbReference type="Pfam" id="PF07683"/>
    </source>
</evidence>
<evidence type="ECO:0000313" key="3">
    <source>
        <dbReference type="Proteomes" id="UP000501726"/>
    </source>
</evidence>
<reference evidence="3" key="1">
    <citation type="submission" date="2019-11" db="EMBL/GenBank/DDBJ databases">
        <title>Isolation and characterization of two novel species in the genus Thiomicrorhabdus.</title>
        <authorList>
            <person name="Mochizuki J."/>
            <person name="Kojima H."/>
            <person name="Fukui M."/>
        </authorList>
    </citation>
    <scope>NUCLEOTIDE SEQUENCE [LARGE SCALE GENOMIC DNA]</scope>
    <source>
        <strain evidence="3">aks77</strain>
    </source>
</reference>
<proteinExistence type="predicted"/>
<dbReference type="KEGG" id="tse:THMIRHAS_19070"/>
<dbReference type="AlphaFoldDB" id="A0A6F8PX04"/>
<feature type="domain" description="CobW C-terminal" evidence="1">
    <location>
        <begin position="156"/>
        <end position="238"/>
    </location>
</feature>
<sequence length="239" mass="26695">MSNVVTHLPLRLFGLPGCGVSRLQRAWQSSLPNALQDVPFSAIHATSAAEPGFNLLVLDARSMPQLPRDQWLLAVLNTLLSQADAVLLNFLEAASLEQQLYWKNHLRGSAQPLLMSVQQAIPERLPALLTQAQGRAFPQITLSAPLQEWEFELPKVNLEQLMMVLDNAKSALGAKLLRAKGVLHTQEYSNLVMLEGSPYRWDCFAAQSDEVDIWQNRLWVQGIELDKGWFEAMLPACLS</sequence>
<dbReference type="SUPFAM" id="SSF90002">
    <property type="entry name" value="Hypothetical protein YjiA, C-terminal domain"/>
    <property type="match status" value="1"/>
</dbReference>
<accession>A0A6F8PX04</accession>
<gene>
    <name evidence="2" type="ORF">THMIRHAS_19070</name>
</gene>
<evidence type="ECO:0000313" key="2">
    <source>
        <dbReference type="EMBL" id="BBP46534.1"/>
    </source>
</evidence>